<dbReference type="AlphaFoldDB" id="A0A7S4VQX9"/>
<dbReference type="SUPFAM" id="SSF47473">
    <property type="entry name" value="EF-hand"/>
    <property type="match status" value="1"/>
</dbReference>
<evidence type="ECO:0000313" key="5">
    <source>
        <dbReference type="EMBL" id="CAE4613319.1"/>
    </source>
</evidence>
<dbReference type="EMBL" id="HBNS01022896">
    <property type="protein sequence ID" value="CAE4613319.1"/>
    <property type="molecule type" value="Transcribed_RNA"/>
</dbReference>
<dbReference type="GO" id="GO:0005509">
    <property type="term" value="F:calcium ion binding"/>
    <property type="evidence" value="ECO:0007669"/>
    <property type="project" value="InterPro"/>
</dbReference>
<feature type="transmembrane region" description="Helical" evidence="3">
    <location>
        <begin position="179"/>
        <end position="197"/>
    </location>
</feature>
<keyword evidence="3" id="KW-0812">Transmembrane</keyword>
<dbReference type="CDD" id="cd00051">
    <property type="entry name" value="EFh"/>
    <property type="match status" value="1"/>
</dbReference>
<feature type="compositionally biased region" description="Basic and acidic residues" evidence="2">
    <location>
        <begin position="25"/>
        <end position="50"/>
    </location>
</feature>
<name>A0A7S4VQX9_9STRA</name>
<evidence type="ECO:0000256" key="2">
    <source>
        <dbReference type="SAM" id="MobiDB-lite"/>
    </source>
</evidence>
<dbReference type="PROSITE" id="PS50222">
    <property type="entry name" value="EF_HAND_2"/>
    <property type="match status" value="1"/>
</dbReference>
<dbReference type="InterPro" id="IPR011992">
    <property type="entry name" value="EF-hand-dom_pair"/>
</dbReference>
<dbReference type="InterPro" id="IPR002048">
    <property type="entry name" value="EF_hand_dom"/>
</dbReference>
<keyword evidence="1" id="KW-0106">Calcium</keyword>
<reference evidence="5" key="1">
    <citation type="submission" date="2021-01" db="EMBL/GenBank/DDBJ databases">
        <authorList>
            <person name="Corre E."/>
            <person name="Pelletier E."/>
            <person name="Niang G."/>
            <person name="Scheremetjew M."/>
            <person name="Finn R."/>
            <person name="Kale V."/>
            <person name="Holt S."/>
            <person name="Cochrane G."/>
            <person name="Meng A."/>
            <person name="Brown T."/>
            <person name="Cohen L."/>
        </authorList>
    </citation>
    <scope>NUCLEOTIDE SEQUENCE</scope>
    <source>
        <strain evidence="5">GSO104</strain>
    </source>
</reference>
<protein>
    <recommendedName>
        <fullName evidence="4">EF-hand domain-containing protein</fullName>
    </recommendedName>
</protein>
<proteinExistence type="predicted"/>
<keyword evidence="3" id="KW-0472">Membrane</keyword>
<feature type="region of interest" description="Disordered" evidence="2">
    <location>
        <begin position="1"/>
        <end position="60"/>
    </location>
</feature>
<feature type="transmembrane region" description="Helical" evidence="3">
    <location>
        <begin position="149"/>
        <end position="167"/>
    </location>
</feature>
<accession>A0A7S4VQX9</accession>
<dbReference type="PROSITE" id="PS00018">
    <property type="entry name" value="EF_HAND_1"/>
    <property type="match status" value="1"/>
</dbReference>
<gene>
    <name evidence="5" type="ORF">DBRI00130_LOCUS18083</name>
</gene>
<dbReference type="Pfam" id="PF13499">
    <property type="entry name" value="EF-hand_7"/>
    <property type="match status" value="1"/>
</dbReference>
<feature type="domain" description="EF-hand" evidence="4">
    <location>
        <begin position="279"/>
        <end position="314"/>
    </location>
</feature>
<feature type="transmembrane region" description="Helical" evidence="3">
    <location>
        <begin position="247"/>
        <end position="266"/>
    </location>
</feature>
<dbReference type="InterPro" id="IPR018247">
    <property type="entry name" value="EF_Hand_1_Ca_BS"/>
</dbReference>
<sequence>MAEATEDTPLIPSPPETAPAAAASEDIKVEPFKSIKEPAPEEIRVEPEEIKEPEEIDPIKGPEKIAIDDDADGDIEAPLAEGAGGAVTDSFVPKIDYDAFQASAAVAAAKTAEYSKVAYVKGVEYGKKGAVVASVKAKEMSEFVMDGPIGFRLLAFIGGCGVFWFSVVSMVNMYYNINIWRMIASMYNIFLGFSMLLMESTAVCKRTPWRNEIYTRATFLRTTFGRGFAYVFVGINMSAQHFDWPCFYTGIYVCGVGGLYMMTGIYTQAKVTLLRKHLKDEDTVMEKFDEHDADGSGTLEPAEFADLCESLGVPMKKIELLAVFDIIDTSDQNQRKNTITKEEFLHWWSEWDELADVV</sequence>
<dbReference type="Gene3D" id="1.10.238.10">
    <property type="entry name" value="EF-hand"/>
    <property type="match status" value="1"/>
</dbReference>
<evidence type="ECO:0000256" key="3">
    <source>
        <dbReference type="SAM" id="Phobius"/>
    </source>
</evidence>
<evidence type="ECO:0000256" key="1">
    <source>
        <dbReference type="ARBA" id="ARBA00022837"/>
    </source>
</evidence>
<feature type="transmembrane region" description="Helical" evidence="3">
    <location>
        <begin position="218"/>
        <end position="235"/>
    </location>
</feature>
<evidence type="ECO:0000259" key="4">
    <source>
        <dbReference type="PROSITE" id="PS50222"/>
    </source>
</evidence>
<organism evidence="5">
    <name type="scientific">Ditylum brightwellii</name>
    <dbReference type="NCBI Taxonomy" id="49249"/>
    <lineage>
        <taxon>Eukaryota</taxon>
        <taxon>Sar</taxon>
        <taxon>Stramenopiles</taxon>
        <taxon>Ochrophyta</taxon>
        <taxon>Bacillariophyta</taxon>
        <taxon>Mediophyceae</taxon>
        <taxon>Lithodesmiophycidae</taxon>
        <taxon>Lithodesmiales</taxon>
        <taxon>Lithodesmiaceae</taxon>
        <taxon>Ditylum</taxon>
    </lineage>
</organism>
<keyword evidence="3" id="KW-1133">Transmembrane helix</keyword>